<proteinExistence type="predicted"/>
<accession>A0A9P6MWI3</accession>
<evidence type="ECO:0000313" key="2">
    <source>
        <dbReference type="Proteomes" id="UP000703661"/>
    </source>
</evidence>
<organism evidence="1 2">
    <name type="scientific">Entomortierella chlamydospora</name>
    <dbReference type="NCBI Taxonomy" id="101097"/>
    <lineage>
        <taxon>Eukaryota</taxon>
        <taxon>Fungi</taxon>
        <taxon>Fungi incertae sedis</taxon>
        <taxon>Mucoromycota</taxon>
        <taxon>Mortierellomycotina</taxon>
        <taxon>Mortierellomycetes</taxon>
        <taxon>Mortierellales</taxon>
        <taxon>Mortierellaceae</taxon>
        <taxon>Entomortierella</taxon>
    </lineage>
</organism>
<dbReference type="EMBL" id="JAAAID010000548">
    <property type="protein sequence ID" value="KAG0016268.1"/>
    <property type="molecule type" value="Genomic_DNA"/>
</dbReference>
<protein>
    <submittedName>
        <fullName evidence="1">Uncharacterized protein</fullName>
    </submittedName>
</protein>
<reference evidence="1" key="1">
    <citation type="journal article" date="2020" name="Fungal Divers.">
        <title>Resolving the Mortierellaceae phylogeny through synthesis of multi-gene phylogenetics and phylogenomics.</title>
        <authorList>
            <person name="Vandepol N."/>
            <person name="Liber J."/>
            <person name="Desiro A."/>
            <person name="Na H."/>
            <person name="Kennedy M."/>
            <person name="Barry K."/>
            <person name="Grigoriev I.V."/>
            <person name="Miller A.N."/>
            <person name="O'Donnell K."/>
            <person name="Stajich J.E."/>
            <person name="Bonito G."/>
        </authorList>
    </citation>
    <scope>NUCLEOTIDE SEQUENCE</scope>
    <source>
        <strain evidence="1">NRRL 2769</strain>
    </source>
</reference>
<gene>
    <name evidence="1" type="ORF">BGZ80_009328</name>
</gene>
<comment type="caution">
    <text evidence="1">The sequence shown here is derived from an EMBL/GenBank/DDBJ whole genome shotgun (WGS) entry which is preliminary data.</text>
</comment>
<dbReference type="Proteomes" id="UP000703661">
    <property type="component" value="Unassembled WGS sequence"/>
</dbReference>
<sequence>MPYIMKTNINAVRLSPVYSNDSKTIHNNAAIIPKNCAAFKFDATFKNQKTGQYYIVWKVLLQPGFLVSRGFRVQAIVSYADEPAESSGSLDVTIPETRIKDLSVNRWHGITVREQLVIRPHHGAARVQLCLSNNENPNKGSKKNNGHDGFHNFMVGSVEIHPYANLGPDFISHSPTTGIPFASRNIKRAENIPISRISAATDVDHIAILRVAEDKVHVGIWDYGRIQDQQNDANSHFDWEPKAEKTLVDNQDKIHELPLGISLSPDGRQLVVFQEPRIGDWRDGSMIRYATFEFKLFHVSIVMAPRSKKSETFEIDMDSTGSELTPSNAVSHIWSLRRFVGFAKFLPMSAPTTTAGGETNGAKAMFVACNGIYLDIFDYNENPWVHRHSIALFDLSPTLSRRITCQMMVESMGSNTFLWLEAQGQVCSAWSIVDGANISRLSSEDNVNFGDRMYRSALKVAISPDESIVALAGIDGSVRTFFAKSGIEIKTGWIKNSRIEYIGFLGESDQILLIIRDVITNQLQSRILDPMSLIIRIKSNPVPIPTAGTTLSVVRHTDGLRLENESIVCAAEGTVLRFYRIQEPTSVSTPSWDFADKELADIDATIDCGDIEEGEDGFGESGKFKYKLRCELGKEPLGNGEGKFYWVFRVQVKQEIIYPDAIEPEKNLLLNFVPEPWLRCLTSEYTEPDQLLTTFFLPCRKRFIIIGLQSIQIWGLPSKDYRNLKLLAIWSMPKDDIFSPSEGRKPRIKVFDHYRNIEFAEVNANYSGSTQLRVKLIDSSKHEDIVLPGDNYNTDHYGIVPCCLSIHLLAAAYSFATENENTGRHARALVMFSIQYINRVTTLDDILTNMRNVSEIKDTRPSGQMLVNVLILLLNNSSFRRTSNPFIREMLTDKTWIPREQPSLNPIQQAIKSGNHDIVQTLVDYCIENAKRHHPAYLMPAIQSLNGLKEHYRELTARMFSEASYIKVKNKPYVTANATIVNPHYKFWKPRSKSLEDYTNPVLYLRSQLPFWSNTQSTYTKVLPGSPSTQSERVIYFTDKHHEQNGEFIPDIYVTPFPGLSTYSNKGRKASSGFARIAGTRLLDNPAMIATLRFKCHPNIRGLEIEYFSRE</sequence>
<evidence type="ECO:0000313" key="1">
    <source>
        <dbReference type="EMBL" id="KAG0016268.1"/>
    </source>
</evidence>
<keyword evidence="2" id="KW-1185">Reference proteome</keyword>
<name>A0A9P6MWI3_9FUNG</name>
<dbReference type="AlphaFoldDB" id="A0A9P6MWI3"/>